<proteinExistence type="predicted"/>
<feature type="compositionally biased region" description="Basic and acidic residues" evidence="1">
    <location>
        <begin position="122"/>
        <end position="138"/>
    </location>
</feature>
<gene>
    <name evidence="2" type="ORF">Daus18300_007593</name>
</gene>
<evidence type="ECO:0000313" key="3">
    <source>
        <dbReference type="Proteomes" id="UP001583177"/>
    </source>
</evidence>
<organism evidence="2 3">
    <name type="scientific">Diaporthe australafricana</name>
    <dbReference type="NCBI Taxonomy" id="127596"/>
    <lineage>
        <taxon>Eukaryota</taxon>
        <taxon>Fungi</taxon>
        <taxon>Dikarya</taxon>
        <taxon>Ascomycota</taxon>
        <taxon>Pezizomycotina</taxon>
        <taxon>Sordariomycetes</taxon>
        <taxon>Sordariomycetidae</taxon>
        <taxon>Diaporthales</taxon>
        <taxon>Diaporthaceae</taxon>
        <taxon>Diaporthe</taxon>
    </lineage>
</organism>
<evidence type="ECO:0000256" key="1">
    <source>
        <dbReference type="SAM" id="MobiDB-lite"/>
    </source>
</evidence>
<keyword evidence="3" id="KW-1185">Reference proteome</keyword>
<accession>A0ABR3WM60</accession>
<dbReference type="Proteomes" id="UP001583177">
    <property type="component" value="Unassembled WGS sequence"/>
</dbReference>
<feature type="region of interest" description="Disordered" evidence="1">
    <location>
        <begin position="23"/>
        <end position="138"/>
    </location>
</feature>
<comment type="caution">
    <text evidence="2">The sequence shown here is derived from an EMBL/GenBank/DDBJ whole genome shotgun (WGS) entry which is preliminary data.</text>
</comment>
<evidence type="ECO:0000313" key="2">
    <source>
        <dbReference type="EMBL" id="KAL1864577.1"/>
    </source>
</evidence>
<evidence type="ECO:0008006" key="4">
    <source>
        <dbReference type="Google" id="ProtNLM"/>
    </source>
</evidence>
<feature type="compositionally biased region" description="Low complexity" evidence="1">
    <location>
        <begin position="100"/>
        <end position="116"/>
    </location>
</feature>
<reference evidence="2 3" key="1">
    <citation type="journal article" date="2024" name="IMA Fungus">
        <title>IMA Genome - F19 : A genome assembly and annotation guide to empower mycologists, including annotated draft genome sequences of Ceratocystis pirilliformis, Diaporthe australafricana, Fusarium ophioides, Paecilomyces lecythidis, and Sporothrix stenoceras.</title>
        <authorList>
            <person name="Aylward J."/>
            <person name="Wilson A.M."/>
            <person name="Visagie C.M."/>
            <person name="Spraker J."/>
            <person name="Barnes I."/>
            <person name="Buitendag C."/>
            <person name="Ceriani C."/>
            <person name="Del Mar Angel L."/>
            <person name="du Plessis D."/>
            <person name="Fuchs T."/>
            <person name="Gasser K."/>
            <person name="Kramer D."/>
            <person name="Li W."/>
            <person name="Munsamy K."/>
            <person name="Piso A."/>
            <person name="Price J.L."/>
            <person name="Sonnekus B."/>
            <person name="Thomas C."/>
            <person name="van der Nest A."/>
            <person name="van Dijk A."/>
            <person name="van Heerden A."/>
            <person name="van Vuuren N."/>
            <person name="Yilmaz N."/>
            <person name="Duong T.A."/>
            <person name="van der Merwe N.A."/>
            <person name="Wingfield M.J."/>
            <person name="Wingfield B.D."/>
        </authorList>
    </citation>
    <scope>NUCLEOTIDE SEQUENCE [LARGE SCALE GENOMIC DNA]</scope>
    <source>
        <strain evidence="2 3">CMW 18300</strain>
    </source>
</reference>
<protein>
    <recommendedName>
        <fullName evidence="4">Integral membrane protein</fullName>
    </recommendedName>
</protein>
<name>A0ABR3WM60_9PEZI</name>
<dbReference type="EMBL" id="JAWRVE010000067">
    <property type="protein sequence ID" value="KAL1864577.1"/>
    <property type="molecule type" value="Genomic_DNA"/>
</dbReference>
<feature type="compositionally biased region" description="Basic and acidic residues" evidence="1">
    <location>
        <begin position="63"/>
        <end position="73"/>
    </location>
</feature>
<sequence>MAIVRVVVIVTVRGREELLDMIVTDNSQNSNSNGDGHGSRTMKSRNRDPRGPGLKIMTPGRHHSSDSSEHIMEINDVEMQSYTSPNERYTSSNPNVNTEQTQLSSSGNGTTNSPTLIIQKNGEVHNDRPVRNARELDF</sequence>
<feature type="compositionally biased region" description="Polar residues" evidence="1">
    <location>
        <begin position="78"/>
        <end position="99"/>
    </location>
</feature>